<dbReference type="GO" id="GO:0005886">
    <property type="term" value="C:plasma membrane"/>
    <property type="evidence" value="ECO:0007669"/>
    <property type="project" value="UniProtKB-SubCell"/>
</dbReference>
<dbReference type="GO" id="GO:0008955">
    <property type="term" value="F:peptidoglycan glycosyltransferase activity"/>
    <property type="evidence" value="ECO:0007669"/>
    <property type="project" value="UniProtKB-UniRule"/>
</dbReference>
<keyword evidence="8 11" id="KW-1133">Transmembrane helix</keyword>
<dbReference type="GO" id="GO:0051301">
    <property type="term" value="P:cell division"/>
    <property type="evidence" value="ECO:0007669"/>
    <property type="project" value="InterPro"/>
</dbReference>
<dbReference type="UniPathway" id="UPA00219"/>
<dbReference type="OrthoDB" id="9768187at2"/>
<evidence type="ECO:0000256" key="7">
    <source>
        <dbReference type="ARBA" id="ARBA00022984"/>
    </source>
</evidence>
<dbReference type="AlphaFoldDB" id="A0A0A7S3H5"/>
<dbReference type="NCBIfam" id="NF037961">
    <property type="entry name" value="RodA_shape"/>
    <property type="match status" value="1"/>
</dbReference>
<evidence type="ECO:0000256" key="3">
    <source>
        <dbReference type="ARBA" id="ARBA00022676"/>
    </source>
</evidence>
<dbReference type="InterPro" id="IPR011923">
    <property type="entry name" value="RodA/MrdB"/>
</dbReference>
<keyword evidence="9 11" id="KW-0472">Membrane</keyword>
<dbReference type="RefSeq" id="WP_039106160.1">
    <property type="nucleotide sequence ID" value="NZ_CP009056.1"/>
</dbReference>
<keyword evidence="10 11" id="KW-0961">Cell wall biogenesis/degradation</keyword>
<gene>
    <name evidence="11" type="primary">mrdB</name>
    <name evidence="11" type="synonym">rodA</name>
    <name evidence="12" type="ORF">FPB0191_02235</name>
</gene>
<keyword evidence="6 11" id="KW-0133">Cell shape</keyword>
<dbReference type="InterPro" id="IPR018365">
    <property type="entry name" value="Cell_cycle_FtsW-rel_CS"/>
</dbReference>
<evidence type="ECO:0000256" key="9">
    <source>
        <dbReference type="ARBA" id="ARBA00023136"/>
    </source>
</evidence>
<dbReference type="GO" id="GO:0032153">
    <property type="term" value="C:cell division site"/>
    <property type="evidence" value="ECO:0007669"/>
    <property type="project" value="TreeGrafter"/>
</dbReference>
<sequence length="369" mass="40952">MIDRKKLPIWTKLHLDPLLLLFTLLLLGYSVYVIWSASGQDVAMTQRKIMQIMLGLAVMITFAQFPPRFYEKLAPYLYAACILVLLSVDIFGHTSKGAQRWLNLGFIRFQPSEIAKIAVPLMVAKFINREGCPPPFMTILQTFAIIAIPTLLVAMQPDLGTSILVAMSGIFIIFLAGIGWKYIIAAVGAIAAFIPVMWLYLMHDYQRERVLTLIYPERDPLGKGYHILQSKTAIGSGGMWGKGWLQGTQSQLEFIPERHTDFIFSVIAEELGFIGAVILLTLFLCLIIRGLMIAGQAQTTFGRILAGGFVLVFFVYVFINIGMVSGILPVVGVPLPLISYGGSSLVVLMASFGIIMSIHTHRYMLSKNI</sequence>
<dbReference type="EC" id="2.4.99.28" evidence="11"/>
<accession>A0A0A7S3H5</accession>
<feature type="transmembrane region" description="Helical" evidence="11">
    <location>
        <begin position="135"/>
        <end position="153"/>
    </location>
</feature>
<dbReference type="GO" id="GO:0071555">
    <property type="term" value="P:cell wall organization"/>
    <property type="evidence" value="ECO:0007669"/>
    <property type="project" value="UniProtKB-KW"/>
</dbReference>
<dbReference type="PANTHER" id="PTHR30474:SF1">
    <property type="entry name" value="PEPTIDOGLYCAN GLYCOSYLTRANSFERASE MRDB"/>
    <property type="match status" value="1"/>
</dbReference>
<dbReference type="PANTHER" id="PTHR30474">
    <property type="entry name" value="CELL CYCLE PROTEIN"/>
    <property type="match status" value="1"/>
</dbReference>
<comment type="subcellular location">
    <subcellularLocation>
        <location evidence="11">Cell inner membrane</location>
        <topology evidence="11">Multi-pass membrane protein</topology>
    </subcellularLocation>
    <subcellularLocation>
        <location evidence="1">Membrane</location>
        <topology evidence="1">Multi-pass membrane protein</topology>
    </subcellularLocation>
</comment>
<reference evidence="12 13" key="1">
    <citation type="journal article" date="2014" name="Appl. Environ. Microbiol.">
        <title>Gut symbionts from distinct hosts exhibit genotoxic activity via divergent colibactin biosynthetic pathways.</title>
        <authorList>
            <person name="Engel P."/>
            <person name="Vizcaino M.I."/>
            <person name="Crawford J.M."/>
        </authorList>
    </citation>
    <scope>NUCLEOTIDE SEQUENCE [LARGE SCALE GENOMIC DNA]</scope>
    <source>
        <strain evidence="12 13">PEB0191</strain>
    </source>
</reference>
<evidence type="ECO:0000256" key="6">
    <source>
        <dbReference type="ARBA" id="ARBA00022960"/>
    </source>
</evidence>
<dbReference type="PROSITE" id="PS00428">
    <property type="entry name" value="FTSW_RODA_SPOVE"/>
    <property type="match status" value="1"/>
</dbReference>
<comment type="similarity">
    <text evidence="11">Belongs to the SEDS family. MrdB/RodA subfamily.</text>
</comment>
<comment type="catalytic activity">
    <reaction evidence="11">
        <text>[GlcNAc-(1-&gt;4)-Mur2Ac(oyl-L-Ala-gamma-D-Glu-L-Lys-D-Ala-D-Ala)](n)-di-trans,octa-cis-undecaprenyl diphosphate + beta-D-GlcNAc-(1-&gt;4)-Mur2Ac(oyl-L-Ala-gamma-D-Glu-L-Lys-D-Ala-D-Ala)-di-trans,octa-cis-undecaprenyl diphosphate = [GlcNAc-(1-&gt;4)-Mur2Ac(oyl-L-Ala-gamma-D-Glu-L-Lys-D-Ala-D-Ala)](n+1)-di-trans,octa-cis-undecaprenyl diphosphate + di-trans,octa-cis-undecaprenyl diphosphate + H(+)</text>
        <dbReference type="Rhea" id="RHEA:23708"/>
        <dbReference type="Rhea" id="RHEA-COMP:9602"/>
        <dbReference type="Rhea" id="RHEA-COMP:9603"/>
        <dbReference type="ChEBI" id="CHEBI:15378"/>
        <dbReference type="ChEBI" id="CHEBI:58405"/>
        <dbReference type="ChEBI" id="CHEBI:60033"/>
        <dbReference type="ChEBI" id="CHEBI:78435"/>
        <dbReference type="EC" id="2.4.99.28"/>
    </reaction>
</comment>
<name>A0A0A7S3H5_FRIPE</name>
<evidence type="ECO:0000313" key="13">
    <source>
        <dbReference type="Proteomes" id="UP000030901"/>
    </source>
</evidence>
<keyword evidence="7 11" id="KW-0573">Peptidoglycan synthesis</keyword>
<keyword evidence="11" id="KW-0997">Cell inner membrane</keyword>
<keyword evidence="13" id="KW-1185">Reference proteome</keyword>
<comment type="pathway">
    <text evidence="11">Cell wall biogenesis; peptidoglycan biosynthesis.</text>
</comment>
<evidence type="ECO:0000256" key="8">
    <source>
        <dbReference type="ARBA" id="ARBA00022989"/>
    </source>
</evidence>
<dbReference type="NCBIfam" id="NF008060">
    <property type="entry name" value="PRK10794.1"/>
    <property type="match status" value="1"/>
</dbReference>
<evidence type="ECO:0000256" key="4">
    <source>
        <dbReference type="ARBA" id="ARBA00022679"/>
    </source>
</evidence>
<evidence type="ECO:0000313" key="12">
    <source>
        <dbReference type="EMBL" id="AJA46039.1"/>
    </source>
</evidence>
<evidence type="ECO:0000256" key="1">
    <source>
        <dbReference type="ARBA" id="ARBA00004141"/>
    </source>
</evidence>
<evidence type="ECO:0000256" key="5">
    <source>
        <dbReference type="ARBA" id="ARBA00022692"/>
    </source>
</evidence>
<organism evidence="12 13">
    <name type="scientific">Frischella perrara</name>
    <dbReference type="NCBI Taxonomy" id="1267021"/>
    <lineage>
        <taxon>Bacteria</taxon>
        <taxon>Pseudomonadati</taxon>
        <taxon>Pseudomonadota</taxon>
        <taxon>Gammaproteobacteria</taxon>
        <taxon>Orbales</taxon>
        <taxon>Orbaceae</taxon>
        <taxon>Frischella</taxon>
    </lineage>
</organism>
<dbReference type="KEGG" id="fpp:FPB0191_02235"/>
<evidence type="ECO:0000256" key="11">
    <source>
        <dbReference type="HAMAP-Rule" id="MF_02079"/>
    </source>
</evidence>
<dbReference type="STRING" id="1267021.FPB0191_02235"/>
<feature type="transmembrane region" description="Helical" evidence="11">
    <location>
        <begin position="304"/>
        <end position="331"/>
    </location>
</feature>
<dbReference type="GO" id="GO:0015648">
    <property type="term" value="F:lipid-linked peptidoglycan transporter activity"/>
    <property type="evidence" value="ECO:0007669"/>
    <property type="project" value="TreeGrafter"/>
</dbReference>
<evidence type="ECO:0000256" key="10">
    <source>
        <dbReference type="ARBA" id="ARBA00023316"/>
    </source>
</evidence>
<protein>
    <recommendedName>
        <fullName evidence="11">Peptidoglycan glycosyltransferase MrdB</fullName>
        <shortName evidence="11">PGT</shortName>
        <ecNumber evidence="11">2.4.99.28</ecNumber>
    </recommendedName>
    <alternativeName>
        <fullName evidence="11">Cell elongation protein RodA</fullName>
    </alternativeName>
    <alternativeName>
        <fullName evidence="11">Cell wall polymerase</fullName>
    </alternativeName>
    <alternativeName>
        <fullName evidence="11">Peptidoglycan polymerase</fullName>
        <shortName evidence="11">PG polymerase</shortName>
    </alternativeName>
</protein>
<feature type="transmembrane region" description="Helical" evidence="11">
    <location>
        <begin position="49"/>
        <end position="67"/>
    </location>
</feature>
<comment type="function">
    <text evidence="11">Peptidoglycan polymerase that is essential for cell wall elongation.</text>
</comment>
<dbReference type="GO" id="GO:0009252">
    <property type="term" value="P:peptidoglycan biosynthetic process"/>
    <property type="evidence" value="ECO:0007669"/>
    <property type="project" value="UniProtKB-UniRule"/>
</dbReference>
<dbReference type="NCBIfam" id="TIGR02210">
    <property type="entry name" value="rodA_shape"/>
    <property type="match status" value="1"/>
</dbReference>
<dbReference type="HAMAP" id="MF_02079">
    <property type="entry name" value="PGT_RodA"/>
    <property type="match status" value="1"/>
</dbReference>
<evidence type="ECO:0000256" key="2">
    <source>
        <dbReference type="ARBA" id="ARBA00022475"/>
    </source>
</evidence>
<keyword evidence="5 11" id="KW-0812">Transmembrane</keyword>
<dbReference type="Pfam" id="PF01098">
    <property type="entry name" value="FTSW_RODA_SPOVE"/>
    <property type="match status" value="1"/>
</dbReference>
<feature type="transmembrane region" description="Helical" evidence="11">
    <location>
        <begin position="73"/>
        <end position="92"/>
    </location>
</feature>
<dbReference type="HOGENOM" id="CLU_029243_2_2_6"/>
<keyword evidence="4 11" id="KW-0808">Transferase</keyword>
<dbReference type="Proteomes" id="UP000030901">
    <property type="component" value="Chromosome"/>
</dbReference>
<keyword evidence="3 11" id="KW-0328">Glycosyltransferase</keyword>
<feature type="transmembrane region" description="Helical" evidence="11">
    <location>
        <begin position="18"/>
        <end position="37"/>
    </location>
</feature>
<dbReference type="GO" id="GO:0008360">
    <property type="term" value="P:regulation of cell shape"/>
    <property type="evidence" value="ECO:0007669"/>
    <property type="project" value="UniProtKB-KW"/>
</dbReference>
<dbReference type="InterPro" id="IPR001182">
    <property type="entry name" value="FtsW/RodA"/>
</dbReference>
<keyword evidence="2 11" id="KW-1003">Cell membrane</keyword>
<proteinExistence type="inferred from homology"/>
<feature type="transmembrane region" description="Helical" evidence="11">
    <location>
        <begin position="159"/>
        <end position="176"/>
    </location>
</feature>
<feature type="transmembrane region" description="Helical" evidence="11">
    <location>
        <begin position="337"/>
        <end position="358"/>
    </location>
</feature>
<feature type="transmembrane region" description="Helical" evidence="11">
    <location>
        <begin position="183"/>
        <end position="201"/>
    </location>
</feature>
<dbReference type="EMBL" id="CP009056">
    <property type="protein sequence ID" value="AJA46039.1"/>
    <property type="molecule type" value="Genomic_DNA"/>
</dbReference>
<feature type="transmembrane region" description="Helical" evidence="11">
    <location>
        <begin position="271"/>
        <end position="292"/>
    </location>
</feature>